<sequence length="554" mass="61166">MADDEQFSLCWNNFNTNLSAGFHESLVRGDLVDVTLAAEGQLVKAHRLILSVCSPYFRKMFTQMPANQHAFIFLKDVSHSALKDLIQFMYCGEVNVKQDALPAFISTAEALQIKGLTETGESAPTHPSPAKEASHIPSASSTTIPSLASSPRAKPIVRSRIQSYKLDSDDGSDHEKIVQIQATSTPASVASASSSTATTQVSVPQQVQILQQQTPQAQKRTLQQRASITPQTTQIMKRAKLTDPLEASEPTQIQTVQIVKQIAPTPQPSVSSEPEYVEMPIETINPKAEPEYADDPSEVEAIDTEHEQEQSLAEQEAAEHDQAEDDSAHYVEDETYGDMSKYDETYFAEGDDAKAGASGFSESYAESGTGADQAAQGDVAPPTDDYSQVQTRFELPHPELPGVSVLYQHRPGEKLNVEGLPISSAQYVMSTKGSPQLCLDGFTFTRHIVKDDTIYWRCIQFRALRCPARHRQRRSTGALEVVWAKHNHGILERRKRGTLREILLQRKRKHQQPVQAEVEPQQPPTIGTSGSPIPEEAYAAEYLLAELEGFVLKN</sequence>
<reference evidence="7" key="2">
    <citation type="submission" date="2020-05" db="UniProtKB">
        <authorList>
            <consortium name="EnsemblMetazoa"/>
        </authorList>
    </citation>
    <scope>IDENTIFICATION</scope>
    <source>
        <strain evidence="7">LVP_AGWG</strain>
    </source>
</reference>
<evidence type="ECO:0000256" key="3">
    <source>
        <dbReference type="ARBA" id="ARBA00022771"/>
    </source>
</evidence>
<dbReference type="CDD" id="cd18315">
    <property type="entry name" value="BTB_POZ_BAB-like"/>
    <property type="match status" value="1"/>
</dbReference>
<feature type="region of interest" description="Disordered" evidence="6">
    <location>
        <begin position="508"/>
        <end position="531"/>
    </location>
</feature>
<dbReference type="AlphaFoldDB" id="A0A6I8TD70"/>
<evidence type="ECO:0000256" key="5">
    <source>
        <dbReference type="ARBA" id="ARBA00023242"/>
    </source>
</evidence>
<accession>A0A6I8TD70</accession>
<evidence type="ECO:0000313" key="8">
    <source>
        <dbReference type="Proteomes" id="UP000008820"/>
    </source>
</evidence>
<reference evidence="7 8" key="1">
    <citation type="submission" date="2017-06" db="EMBL/GenBank/DDBJ databases">
        <title>Aedes aegypti genome working group (AGWG) sequencing and assembly.</title>
        <authorList>
            <consortium name="Aedes aegypti Genome Working Group (AGWG)"/>
            <person name="Matthews B.J."/>
        </authorList>
    </citation>
    <scope>NUCLEOTIDE SEQUENCE [LARGE SCALE GENOMIC DNA]</scope>
    <source>
        <strain evidence="7 8">LVP_AGWG</strain>
    </source>
</reference>
<evidence type="ECO:0000256" key="4">
    <source>
        <dbReference type="ARBA" id="ARBA00022833"/>
    </source>
</evidence>
<evidence type="ECO:0000256" key="6">
    <source>
        <dbReference type="SAM" id="MobiDB-lite"/>
    </source>
</evidence>
<keyword evidence="5" id="KW-0539">Nucleus</keyword>
<dbReference type="GO" id="GO:0008270">
    <property type="term" value="F:zinc ion binding"/>
    <property type="evidence" value="ECO:0007669"/>
    <property type="project" value="UniProtKB-KW"/>
</dbReference>
<dbReference type="InterPro" id="IPR011333">
    <property type="entry name" value="SKP1/BTB/POZ_sf"/>
</dbReference>
<organism evidence="7 8">
    <name type="scientific">Aedes aegypti</name>
    <name type="common">Yellowfever mosquito</name>
    <name type="synonym">Culex aegypti</name>
    <dbReference type="NCBI Taxonomy" id="7159"/>
    <lineage>
        <taxon>Eukaryota</taxon>
        <taxon>Metazoa</taxon>
        <taxon>Ecdysozoa</taxon>
        <taxon>Arthropoda</taxon>
        <taxon>Hexapoda</taxon>
        <taxon>Insecta</taxon>
        <taxon>Pterygota</taxon>
        <taxon>Neoptera</taxon>
        <taxon>Endopterygota</taxon>
        <taxon>Diptera</taxon>
        <taxon>Nematocera</taxon>
        <taxon>Culicoidea</taxon>
        <taxon>Culicidae</taxon>
        <taxon>Culicinae</taxon>
        <taxon>Aedini</taxon>
        <taxon>Aedes</taxon>
        <taxon>Stegomyia</taxon>
    </lineage>
</organism>
<dbReference type="EnsemblMetazoa" id="AAEL010576-RAE">
    <property type="protein sequence ID" value="AAEL010576-PAE"/>
    <property type="gene ID" value="AAEL010576"/>
</dbReference>
<dbReference type="OrthoDB" id="2311693at2759"/>
<dbReference type="FunFam" id="3.30.710.10:FF:000036">
    <property type="entry name" value="Mod(Mdg4), isoform H"/>
    <property type="match status" value="1"/>
</dbReference>
<dbReference type="PANTHER" id="PTHR23110">
    <property type="entry name" value="BTB DOMAIN TRANSCRIPTION FACTOR"/>
    <property type="match status" value="1"/>
</dbReference>
<evidence type="ECO:0000256" key="2">
    <source>
        <dbReference type="ARBA" id="ARBA00022723"/>
    </source>
</evidence>
<evidence type="ECO:0000256" key="1">
    <source>
        <dbReference type="ARBA" id="ARBA00004123"/>
    </source>
</evidence>
<evidence type="ECO:0000313" key="7">
    <source>
        <dbReference type="EnsemblMetazoa" id="AAEL010576-PAE"/>
    </source>
</evidence>
<comment type="subcellular location">
    <subcellularLocation>
        <location evidence="1">Nucleus</location>
    </subcellularLocation>
</comment>
<dbReference type="SUPFAM" id="SSF54695">
    <property type="entry name" value="POZ domain"/>
    <property type="match status" value="1"/>
</dbReference>
<dbReference type="Proteomes" id="UP000008820">
    <property type="component" value="Chromosome 1"/>
</dbReference>
<protein>
    <submittedName>
        <fullName evidence="7">Uncharacterized protein</fullName>
    </submittedName>
</protein>
<feature type="compositionally biased region" description="Polar residues" evidence="6">
    <location>
        <begin position="137"/>
        <end position="149"/>
    </location>
</feature>
<dbReference type="SMART" id="SM00225">
    <property type="entry name" value="BTB"/>
    <property type="match status" value="1"/>
</dbReference>
<dbReference type="Pfam" id="PF04500">
    <property type="entry name" value="FLYWCH"/>
    <property type="match status" value="1"/>
</dbReference>
<gene>
    <name evidence="7" type="primary">5573536</name>
</gene>
<keyword evidence="3" id="KW-0863">Zinc-finger</keyword>
<feature type="region of interest" description="Disordered" evidence="6">
    <location>
        <begin position="358"/>
        <end position="385"/>
    </location>
</feature>
<dbReference type="InterPro" id="IPR051095">
    <property type="entry name" value="Dros_DevTransReg"/>
</dbReference>
<dbReference type="GO" id="GO:0006357">
    <property type="term" value="P:regulation of transcription by RNA polymerase II"/>
    <property type="evidence" value="ECO:0007669"/>
    <property type="project" value="TreeGrafter"/>
</dbReference>
<keyword evidence="2" id="KW-0479">Metal-binding</keyword>
<keyword evidence="4" id="KW-0862">Zinc</keyword>
<dbReference type="PANTHER" id="PTHR23110:SF92">
    <property type="entry name" value="MODIFIER OF MDG4"/>
    <property type="match status" value="1"/>
</dbReference>
<dbReference type="Pfam" id="PF00651">
    <property type="entry name" value="BTB"/>
    <property type="match status" value="1"/>
</dbReference>
<feature type="region of interest" description="Disordered" evidence="6">
    <location>
        <begin position="119"/>
        <end position="153"/>
    </location>
</feature>
<dbReference type="InterPro" id="IPR007588">
    <property type="entry name" value="Znf_FLYWCH"/>
</dbReference>
<dbReference type="PROSITE" id="PS50097">
    <property type="entry name" value="BTB"/>
    <property type="match status" value="1"/>
</dbReference>
<dbReference type="Gene3D" id="3.30.710.10">
    <property type="entry name" value="Potassium Channel Kv1.1, Chain A"/>
    <property type="match status" value="1"/>
</dbReference>
<dbReference type="GO" id="GO:0005634">
    <property type="term" value="C:nucleus"/>
    <property type="evidence" value="ECO:0007669"/>
    <property type="project" value="UniProtKB-SubCell"/>
</dbReference>
<name>A0A6I8TD70_AEDAE</name>
<feature type="region of interest" description="Disordered" evidence="6">
    <location>
        <begin position="303"/>
        <end position="337"/>
    </location>
</feature>
<dbReference type="InterPro" id="IPR000210">
    <property type="entry name" value="BTB/POZ_dom"/>
</dbReference>
<proteinExistence type="predicted"/>
<keyword evidence="8" id="KW-1185">Reference proteome</keyword>
<dbReference type="Gene3D" id="2.20.25.240">
    <property type="match status" value="1"/>
</dbReference>
<feature type="compositionally biased region" description="Basic and acidic residues" evidence="6">
    <location>
        <begin position="317"/>
        <end position="332"/>
    </location>
</feature>